<feature type="transmembrane region" description="Helical" evidence="1">
    <location>
        <begin position="321"/>
        <end position="347"/>
    </location>
</feature>
<name>A0A833JBZ7_9BACT</name>
<keyword evidence="1" id="KW-0472">Membrane</keyword>
<dbReference type="Gene3D" id="3.40.710.10">
    <property type="entry name" value="DD-peptidase/beta-lactamase superfamily"/>
    <property type="match status" value="1"/>
</dbReference>
<evidence type="ECO:0000313" key="4">
    <source>
        <dbReference type="EMBL" id="KAB8029893.1"/>
    </source>
</evidence>
<gene>
    <name evidence="4" type="ORF">GCL57_10175</name>
</gene>
<evidence type="ECO:0000259" key="3">
    <source>
        <dbReference type="Pfam" id="PF00144"/>
    </source>
</evidence>
<keyword evidence="5" id="KW-1185">Reference proteome</keyword>
<evidence type="ECO:0000256" key="1">
    <source>
        <dbReference type="SAM" id="Phobius"/>
    </source>
</evidence>
<keyword evidence="2" id="KW-0732">Signal</keyword>
<keyword evidence="1" id="KW-0812">Transmembrane</keyword>
<protein>
    <submittedName>
        <fullName evidence="4">Serine hydrolase</fullName>
    </submittedName>
</protein>
<keyword evidence="4" id="KW-0378">Hydrolase</keyword>
<feature type="signal peptide" evidence="2">
    <location>
        <begin position="1"/>
        <end position="22"/>
    </location>
</feature>
<feature type="chain" id="PRO_5032853618" evidence="2">
    <location>
        <begin position="23"/>
        <end position="412"/>
    </location>
</feature>
<accession>A0A833JBZ7</accession>
<keyword evidence="1" id="KW-1133">Transmembrane helix</keyword>
<evidence type="ECO:0000256" key="2">
    <source>
        <dbReference type="SAM" id="SignalP"/>
    </source>
</evidence>
<dbReference type="EMBL" id="WFLN01000007">
    <property type="protein sequence ID" value="KAB8029893.1"/>
    <property type="molecule type" value="Genomic_DNA"/>
</dbReference>
<organism evidence="4 5">
    <name type="scientific">Fluviispira multicolorata</name>
    <dbReference type="NCBI Taxonomy" id="2654512"/>
    <lineage>
        <taxon>Bacteria</taxon>
        <taxon>Pseudomonadati</taxon>
        <taxon>Bdellovibrionota</taxon>
        <taxon>Oligoflexia</taxon>
        <taxon>Silvanigrellales</taxon>
        <taxon>Silvanigrellaceae</taxon>
        <taxon>Fluviispira</taxon>
    </lineage>
</organism>
<evidence type="ECO:0000313" key="5">
    <source>
        <dbReference type="Proteomes" id="UP000442694"/>
    </source>
</evidence>
<proteinExistence type="predicted"/>
<sequence>MLKFLLSVTYFLCFSINLLSHAFSTNFSKEANESIHWASEVYQLPSIWLSVSLAGQNEHYNYLTGGYIKGDDKKINEKALYKVSGLTKTVTAEIINKLILEKKIKLNDKIGKWFPEYPLWGKASIKDLLNNTSGILDYTKSFRWNENLIKNPTKIWNRKDLLDIPYDGSILFEPGTQWENSNTNYLLLGIIIEKVTNKSLSEFYNTIISGSDMKNSYYIPAAMPDDIISNLIHGYTRDQIDIAKLNASWALSVGGLYSNPHDMIKWFETLLFSKITLFKNSQNPQFENPFISLTTTKSLKRFDSIGFSSALYSMPTSNGILWFNAGYFPGYLSFAGIFPCSGIIFAYSTSRVPKKMNLQEIILQKLLKSIEKDEILKEKIMKYKTENQLPAFCKSEPKNEKFIFPDEIRNLY</sequence>
<feature type="domain" description="Beta-lactamase-related" evidence="3">
    <location>
        <begin position="44"/>
        <end position="354"/>
    </location>
</feature>
<dbReference type="Pfam" id="PF00144">
    <property type="entry name" value="Beta-lactamase"/>
    <property type="match status" value="1"/>
</dbReference>
<dbReference type="GO" id="GO:0016787">
    <property type="term" value="F:hydrolase activity"/>
    <property type="evidence" value="ECO:0007669"/>
    <property type="project" value="UniProtKB-KW"/>
</dbReference>
<comment type="caution">
    <text evidence="4">The sequence shown here is derived from an EMBL/GenBank/DDBJ whole genome shotgun (WGS) entry which is preliminary data.</text>
</comment>
<dbReference type="PANTHER" id="PTHR46825:SF7">
    <property type="entry name" value="D-ALANYL-D-ALANINE CARBOXYPEPTIDASE"/>
    <property type="match status" value="1"/>
</dbReference>
<dbReference type="InterPro" id="IPR001466">
    <property type="entry name" value="Beta-lactam-related"/>
</dbReference>
<dbReference type="InterPro" id="IPR050491">
    <property type="entry name" value="AmpC-like"/>
</dbReference>
<dbReference type="AlphaFoldDB" id="A0A833JBZ7"/>
<dbReference type="SUPFAM" id="SSF56601">
    <property type="entry name" value="beta-lactamase/transpeptidase-like"/>
    <property type="match status" value="1"/>
</dbReference>
<dbReference type="InterPro" id="IPR012338">
    <property type="entry name" value="Beta-lactam/transpept-like"/>
</dbReference>
<dbReference type="PANTHER" id="PTHR46825">
    <property type="entry name" value="D-ALANYL-D-ALANINE-CARBOXYPEPTIDASE/ENDOPEPTIDASE AMPH"/>
    <property type="match status" value="1"/>
</dbReference>
<reference evidence="4 5" key="1">
    <citation type="submission" date="2019-10" db="EMBL/GenBank/DDBJ databases">
        <title>New genus of Silvanigrellaceae.</title>
        <authorList>
            <person name="Pitt A."/>
            <person name="Hahn M.W."/>
        </authorList>
    </citation>
    <scope>NUCLEOTIDE SEQUENCE [LARGE SCALE GENOMIC DNA]</scope>
    <source>
        <strain evidence="4 5">33A1-SZDP</strain>
    </source>
</reference>
<dbReference type="Proteomes" id="UP000442694">
    <property type="component" value="Unassembled WGS sequence"/>
</dbReference>
<dbReference type="RefSeq" id="WP_152213235.1">
    <property type="nucleotide sequence ID" value="NZ_WFLN01000007.1"/>
</dbReference>